<keyword evidence="1" id="KW-0460">Magnesium</keyword>
<organism evidence="2">
    <name type="scientific">Dunaliella tertiolecta</name>
    <name type="common">Green alga</name>
    <dbReference type="NCBI Taxonomy" id="3047"/>
    <lineage>
        <taxon>Eukaryota</taxon>
        <taxon>Viridiplantae</taxon>
        <taxon>Chlorophyta</taxon>
        <taxon>core chlorophytes</taxon>
        <taxon>Chlorophyceae</taxon>
        <taxon>CS clade</taxon>
        <taxon>Chlamydomonadales</taxon>
        <taxon>Dunaliellaceae</taxon>
        <taxon>Dunaliella</taxon>
    </lineage>
</organism>
<dbReference type="PANTHER" id="PTHR16222:SF35">
    <property type="entry name" value="ADP-RIBOSYLGLYCOHYDROLASE"/>
    <property type="match status" value="1"/>
</dbReference>
<feature type="binding site" evidence="1">
    <location>
        <position position="74"/>
    </location>
    <ligand>
        <name>Mg(2+)</name>
        <dbReference type="ChEBI" id="CHEBI:18420"/>
        <label>1</label>
    </ligand>
</feature>
<dbReference type="GO" id="GO:0046872">
    <property type="term" value="F:metal ion binding"/>
    <property type="evidence" value="ECO:0007669"/>
    <property type="project" value="UniProtKB-KW"/>
</dbReference>
<feature type="binding site" evidence="1">
    <location>
        <position position="283"/>
    </location>
    <ligand>
        <name>Mg(2+)</name>
        <dbReference type="ChEBI" id="CHEBI:18420"/>
        <label>1</label>
    </ligand>
</feature>
<keyword evidence="1" id="KW-0479">Metal-binding</keyword>
<dbReference type="Gene3D" id="1.10.4080.10">
    <property type="entry name" value="ADP-ribosylation/Crystallin J1"/>
    <property type="match status" value="1"/>
</dbReference>
<evidence type="ECO:0008006" key="3">
    <source>
        <dbReference type="Google" id="ProtNLM"/>
    </source>
</evidence>
<feature type="binding site" evidence="1">
    <location>
        <position position="73"/>
    </location>
    <ligand>
        <name>Mg(2+)</name>
        <dbReference type="ChEBI" id="CHEBI:18420"/>
        <label>1</label>
    </ligand>
</feature>
<dbReference type="Pfam" id="PF03747">
    <property type="entry name" value="ADP_ribosyl_GH"/>
    <property type="match status" value="1"/>
</dbReference>
<dbReference type="SUPFAM" id="SSF101478">
    <property type="entry name" value="ADP-ribosylglycohydrolase"/>
    <property type="match status" value="1"/>
</dbReference>
<reference evidence="2" key="1">
    <citation type="submission" date="2021-01" db="EMBL/GenBank/DDBJ databases">
        <authorList>
            <person name="Corre E."/>
            <person name="Pelletier E."/>
            <person name="Niang G."/>
            <person name="Scheremetjew M."/>
            <person name="Finn R."/>
            <person name="Kale V."/>
            <person name="Holt S."/>
            <person name="Cochrane G."/>
            <person name="Meng A."/>
            <person name="Brown T."/>
            <person name="Cohen L."/>
        </authorList>
    </citation>
    <scope>NUCLEOTIDE SEQUENCE</scope>
    <source>
        <strain evidence="2">CCMP1320</strain>
    </source>
</reference>
<dbReference type="InterPro" id="IPR050792">
    <property type="entry name" value="ADP-ribosylglycohydrolase"/>
</dbReference>
<gene>
    <name evidence="2" type="ORF">DTER00134_LOCUS14668</name>
</gene>
<dbReference type="AlphaFoldDB" id="A0A7S3R1I9"/>
<dbReference type="PANTHER" id="PTHR16222">
    <property type="entry name" value="ADP-RIBOSYLGLYCOHYDROLASE"/>
    <property type="match status" value="1"/>
</dbReference>
<feature type="binding site" evidence="1">
    <location>
        <position position="284"/>
    </location>
    <ligand>
        <name>Mg(2+)</name>
        <dbReference type="ChEBI" id="CHEBI:18420"/>
        <label>1</label>
    </ligand>
</feature>
<proteinExistence type="predicted"/>
<name>A0A7S3R1I9_DUNTE</name>
<feature type="binding site" evidence="1">
    <location>
        <position position="75"/>
    </location>
    <ligand>
        <name>Mg(2+)</name>
        <dbReference type="ChEBI" id="CHEBI:18420"/>
        <label>1</label>
    </ligand>
</feature>
<protein>
    <recommendedName>
        <fullName evidence="3">ADP-ribosyl-[dinitrogen reductase] hydrolase</fullName>
    </recommendedName>
</protein>
<dbReference type="EMBL" id="HBIP01024442">
    <property type="protein sequence ID" value="CAE0499595.1"/>
    <property type="molecule type" value="Transcribed_RNA"/>
</dbReference>
<accession>A0A7S3R1I9</accession>
<feature type="binding site" evidence="1">
    <location>
        <position position="281"/>
    </location>
    <ligand>
        <name>Mg(2+)</name>
        <dbReference type="ChEBI" id="CHEBI:18420"/>
        <label>1</label>
    </ligand>
</feature>
<sequence length="340" mass="36606">MNPQENICARLAGRISSSSSELQAARGCLVGGMVGDAAGAVLEFRRYYDEDHVRVAMTMPGGGLLAVGPGQITDDSELMLALLHGLRGSHPSAFPAEAVAQRYIDWLQSRPFDMGNTTRLAFSARSPSEVPVLAAQLNTGSEANGALMRAAPIALWCVKHNMPYTTVAAHARADSRLSHSSKVCQDANAVFCVALAHLLQHLGDYKGAIQQAEMLISTDDVHPTVAAWMEDSKSMAISSRKCVPNIGHAKHAFTLAMHLLRNSNDYSYEDAIFKVLTLGGDTDTNACICGYVMGALRGLDGIPEYMRRPVLEFDSSKIPPGGQGHLRPDTYKAIHAMDLL</sequence>
<evidence type="ECO:0000256" key="1">
    <source>
        <dbReference type="PIRSR" id="PIRSR605502-1"/>
    </source>
</evidence>
<comment type="cofactor">
    <cofactor evidence="1">
        <name>Mg(2+)</name>
        <dbReference type="ChEBI" id="CHEBI:18420"/>
    </cofactor>
    <text evidence="1">Binds 2 magnesium ions per subunit.</text>
</comment>
<evidence type="ECO:0000313" key="2">
    <source>
        <dbReference type="EMBL" id="CAE0499595.1"/>
    </source>
</evidence>
<dbReference type="InterPro" id="IPR036705">
    <property type="entry name" value="Ribosyl_crysJ1_sf"/>
</dbReference>
<dbReference type="InterPro" id="IPR005502">
    <property type="entry name" value="Ribosyl_crysJ1"/>
</dbReference>